<dbReference type="GeneID" id="26840730"/>
<comment type="caution">
    <text evidence="2">The sequence shown here is derived from an EMBL/GenBank/DDBJ whole genome shotgun (WGS) entry which is preliminary data.</text>
</comment>
<organism evidence="2 3">
    <name type="scientific">Debaryomyces fabryi</name>
    <dbReference type="NCBI Taxonomy" id="58627"/>
    <lineage>
        <taxon>Eukaryota</taxon>
        <taxon>Fungi</taxon>
        <taxon>Dikarya</taxon>
        <taxon>Ascomycota</taxon>
        <taxon>Saccharomycotina</taxon>
        <taxon>Pichiomycetes</taxon>
        <taxon>Debaryomycetaceae</taxon>
        <taxon>Debaryomyces</taxon>
    </lineage>
</organism>
<reference evidence="2 3" key="1">
    <citation type="submission" date="2015-11" db="EMBL/GenBank/DDBJ databases">
        <title>The genome of Debaryomyces fabryi.</title>
        <authorList>
            <person name="Tafer H."/>
            <person name="Lopandic K."/>
        </authorList>
    </citation>
    <scope>NUCLEOTIDE SEQUENCE [LARGE SCALE GENOMIC DNA]</scope>
    <source>
        <strain evidence="2 3">CBS 789</strain>
    </source>
</reference>
<evidence type="ECO:0000313" key="2">
    <source>
        <dbReference type="EMBL" id="KSA00535.1"/>
    </source>
</evidence>
<evidence type="ECO:0000313" key="3">
    <source>
        <dbReference type="Proteomes" id="UP000054251"/>
    </source>
</evidence>
<dbReference type="RefSeq" id="XP_015466637.1">
    <property type="nucleotide sequence ID" value="XM_015612550.1"/>
</dbReference>
<feature type="domain" description="PH" evidence="1">
    <location>
        <begin position="368"/>
        <end position="509"/>
    </location>
</feature>
<accession>A0A0V1PWB3</accession>
<sequence length="577" mass="67359">MLDHELMETLLAVISYNMSIETYKAIMRTCMIIISGSLFRFVNESIEDYLPVFDSLTEYIDNIDVIVNKLQLQDSKINSYTLSFVTDLINTALNFDYDGIIPIAERLKQVDFFGIVDKTISTEDETIEELVVLLKIVYYRLNEFLQVTRFNLTIKSHKMLLEGLFSSLDMSLNESGTLATPQDYAEAGFTENPKEYVANNFSILSAIELGIVLRNPIQTFKKRFHQELMLDHKITFPLSIFINRIVEMWVSIFEDIEQYPNIHSLVLKWEKMIYYSMTSCLVFWQDAKCQLDVADDVDKIVELLKPNIEKLEYKKTESVEECLNSSSLIDNLRGIQVQNLKRLHHQKWNNKLNQFNEHLSNEAMDFLCEQRVIQLLKGSWVYTEKYGQYLLNRESPKPSHKYYFILLSPNRKQIYYKKFSEKPSITPSFEQMESHSIKLAEILNFQSTKLNEKLGDKEKSNNNVVSVRGTISYEKLILVGANDTKLLSFVTDTEVNKYVWLDGLKMLKGMVNKGDLSVETERQLNYLIDIRRTTQLLNLEDKEVENYITEHANNSDDDDSYDLNELSEVTKDTYFYK</sequence>
<dbReference type="InterPro" id="IPR001849">
    <property type="entry name" value="PH_domain"/>
</dbReference>
<protein>
    <recommendedName>
        <fullName evidence="1">PH domain-containing protein</fullName>
    </recommendedName>
</protein>
<gene>
    <name evidence="2" type="ORF">AC631_03721</name>
</gene>
<keyword evidence="3" id="KW-1185">Reference proteome</keyword>
<dbReference type="Gene3D" id="2.30.29.30">
    <property type="entry name" value="Pleckstrin-homology domain (PH domain)/Phosphotyrosine-binding domain (PTB)"/>
    <property type="match status" value="1"/>
</dbReference>
<proteinExistence type="predicted"/>
<dbReference type="EMBL" id="LMYN01000084">
    <property type="protein sequence ID" value="KSA00535.1"/>
    <property type="molecule type" value="Genomic_DNA"/>
</dbReference>
<dbReference type="AlphaFoldDB" id="A0A0V1PWB3"/>
<evidence type="ECO:0000259" key="1">
    <source>
        <dbReference type="Pfam" id="PF16457"/>
    </source>
</evidence>
<dbReference type="Pfam" id="PF16457">
    <property type="entry name" value="PH_12"/>
    <property type="match status" value="1"/>
</dbReference>
<dbReference type="Proteomes" id="UP000054251">
    <property type="component" value="Unassembled WGS sequence"/>
</dbReference>
<name>A0A0V1PWB3_9ASCO</name>
<dbReference type="InterPro" id="IPR011993">
    <property type="entry name" value="PH-like_dom_sf"/>
</dbReference>
<dbReference type="OrthoDB" id="28413at2759"/>